<dbReference type="InterPro" id="IPR019615">
    <property type="entry name" value="DUF2487"/>
</dbReference>
<dbReference type="AlphaFoldDB" id="A0A235FC60"/>
<accession>A0A235FC60</accession>
<gene>
    <name evidence="1" type="ORF">CGZ90_01140</name>
</gene>
<evidence type="ECO:0000313" key="1">
    <source>
        <dbReference type="EMBL" id="OYD58537.1"/>
    </source>
</evidence>
<sequence>MKWKMKDTDVYLASRAFVDTLLIPLLPFSLDQSFKTHVNEGDYALMLCDELERQLQGRLFLAPPFTYHDGEEADAKARRLSEWTSHAAGEGKFSHIFYLTSDVAWKEQENVLDGSLIWLPAIPVESMDEEMKHELIKGQAKPLFQIIFSKWQSA</sequence>
<name>A0A235FC60_9BACL</name>
<dbReference type="EMBL" id="NOII01000001">
    <property type="protein sequence ID" value="OYD58537.1"/>
    <property type="molecule type" value="Genomic_DNA"/>
</dbReference>
<evidence type="ECO:0008006" key="3">
    <source>
        <dbReference type="Google" id="ProtNLM"/>
    </source>
</evidence>
<reference evidence="1 2" key="1">
    <citation type="submission" date="2017-07" db="EMBL/GenBank/DDBJ databases">
        <title>Fictibacillus sp. nov. GDSW-R2A3 Genome sequencing and assembly.</title>
        <authorList>
            <person name="Mayilraj S."/>
        </authorList>
    </citation>
    <scope>NUCLEOTIDE SEQUENCE [LARGE SCALE GENOMIC DNA]</scope>
    <source>
        <strain evidence="1 2">GDSW-R2A3</strain>
    </source>
</reference>
<organism evidence="1 2">
    <name type="scientific">Fictibacillus aquaticus</name>
    <dbReference type="NCBI Taxonomy" id="2021314"/>
    <lineage>
        <taxon>Bacteria</taxon>
        <taxon>Bacillati</taxon>
        <taxon>Bacillota</taxon>
        <taxon>Bacilli</taxon>
        <taxon>Bacillales</taxon>
        <taxon>Fictibacillaceae</taxon>
        <taxon>Fictibacillus</taxon>
    </lineage>
</organism>
<comment type="caution">
    <text evidence="1">The sequence shown here is derived from an EMBL/GenBank/DDBJ whole genome shotgun (WGS) entry which is preliminary data.</text>
</comment>
<evidence type="ECO:0000313" key="2">
    <source>
        <dbReference type="Proteomes" id="UP000215059"/>
    </source>
</evidence>
<keyword evidence="2" id="KW-1185">Reference proteome</keyword>
<dbReference type="RefSeq" id="WP_094250498.1">
    <property type="nucleotide sequence ID" value="NZ_JBHLXL010000001.1"/>
</dbReference>
<dbReference type="OrthoDB" id="2678750at2"/>
<proteinExistence type="predicted"/>
<dbReference type="Proteomes" id="UP000215059">
    <property type="component" value="Unassembled WGS sequence"/>
</dbReference>
<protein>
    <recommendedName>
        <fullName evidence="3">DUF2487 domain-containing protein</fullName>
    </recommendedName>
</protein>
<dbReference type="Pfam" id="PF10673">
    <property type="entry name" value="DUF2487"/>
    <property type="match status" value="1"/>
</dbReference>